<dbReference type="CDD" id="cd06530">
    <property type="entry name" value="S26_SPase_I"/>
    <property type="match status" value="1"/>
</dbReference>
<name>A0A7Z8K103_9CELL</name>
<evidence type="ECO:0000313" key="6">
    <source>
        <dbReference type="Proteomes" id="UP000308121"/>
    </source>
</evidence>
<protein>
    <submittedName>
        <fullName evidence="5">S26 family signal peptidase</fullName>
    </submittedName>
</protein>
<keyword evidence="3" id="KW-0812">Transmembrane</keyword>
<evidence type="ECO:0000256" key="2">
    <source>
        <dbReference type="SAM" id="MobiDB-lite"/>
    </source>
</evidence>
<evidence type="ECO:0000259" key="4">
    <source>
        <dbReference type="Pfam" id="PF00717"/>
    </source>
</evidence>
<comment type="caution">
    <text evidence="5">The sequence shown here is derived from an EMBL/GenBank/DDBJ whole genome shotgun (WGS) entry which is preliminary data.</text>
</comment>
<dbReference type="Proteomes" id="UP000308121">
    <property type="component" value="Unassembled WGS sequence"/>
</dbReference>
<keyword evidence="3" id="KW-1133">Transmembrane helix</keyword>
<reference evidence="5 6" key="1">
    <citation type="submission" date="2019-05" db="EMBL/GenBank/DDBJ databases">
        <title>Genome sequence of Cellulomonas hominis strain CS1.</title>
        <authorList>
            <person name="Belmont J."/>
            <person name="Maclea K.S."/>
        </authorList>
    </citation>
    <scope>NUCLEOTIDE SEQUENCE [LARGE SCALE GENOMIC DNA]</scope>
    <source>
        <strain evidence="5 6">CS1</strain>
    </source>
</reference>
<dbReference type="Gene3D" id="2.10.109.10">
    <property type="entry name" value="Umud Fragment, subunit A"/>
    <property type="match status" value="1"/>
</dbReference>
<dbReference type="EMBL" id="SZYE01000060">
    <property type="protein sequence ID" value="TKR23802.1"/>
    <property type="molecule type" value="Genomic_DNA"/>
</dbReference>
<dbReference type="Pfam" id="PF00717">
    <property type="entry name" value="Peptidase_S24"/>
    <property type="match status" value="1"/>
</dbReference>
<dbReference type="GO" id="GO:0006465">
    <property type="term" value="P:signal peptide processing"/>
    <property type="evidence" value="ECO:0007669"/>
    <property type="project" value="InterPro"/>
</dbReference>
<evidence type="ECO:0000256" key="1">
    <source>
        <dbReference type="ARBA" id="ARBA00004308"/>
    </source>
</evidence>
<sequence>MTRAALSAAAVVLLVVLAAPWVWLSLTGDFFMTVQGRSMVPTYDVGDVLVVRGPSGEELASAGEVVVVAREPGAGRQGAMYVHRVVEPLLGGEAWLQGDGNPTRDPRPVDQEAVVGTPRLALTGPVAVAFAVTQSVAGRVVLAGAALALLLLPRRAPGDARQGEPGHGSSSRAGGRRDAR</sequence>
<dbReference type="InterPro" id="IPR019533">
    <property type="entry name" value="Peptidase_S26"/>
</dbReference>
<feature type="transmembrane region" description="Helical" evidence="3">
    <location>
        <begin position="126"/>
        <end position="152"/>
    </location>
</feature>
<organism evidence="5 6">
    <name type="scientific">Cellulomonas hominis</name>
    <dbReference type="NCBI Taxonomy" id="156981"/>
    <lineage>
        <taxon>Bacteria</taxon>
        <taxon>Bacillati</taxon>
        <taxon>Actinomycetota</taxon>
        <taxon>Actinomycetes</taxon>
        <taxon>Micrococcales</taxon>
        <taxon>Cellulomonadaceae</taxon>
        <taxon>Cellulomonas</taxon>
    </lineage>
</organism>
<dbReference type="GO" id="GO:0004252">
    <property type="term" value="F:serine-type endopeptidase activity"/>
    <property type="evidence" value="ECO:0007669"/>
    <property type="project" value="InterPro"/>
</dbReference>
<dbReference type="SUPFAM" id="SSF51306">
    <property type="entry name" value="LexA/Signal peptidase"/>
    <property type="match status" value="1"/>
</dbReference>
<comment type="subcellular location">
    <subcellularLocation>
        <location evidence="1">Endomembrane system</location>
    </subcellularLocation>
</comment>
<evidence type="ECO:0000313" key="5">
    <source>
        <dbReference type="EMBL" id="TKR23802.1"/>
    </source>
</evidence>
<feature type="domain" description="Peptidase S24/S26A/S26B/S26C" evidence="4">
    <location>
        <begin position="26"/>
        <end position="111"/>
    </location>
</feature>
<feature type="region of interest" description="Disordered" evidence="2">
    <location>
        <begin position="155"/>
        <end position="180"/>
    </location>
</feature>
<dbReference type="InterPro" id="IPR036286">
    <property type="entry name" value="LexA/Signal_pep-like_sf"/>
</dbReference>
<dbReference type="InterPro" id="IPR015927">
    <property type="entry name" value="Peptidase_S24_S26A/B/C"/>
</dbReference>
<proteinExistence type="predicted"/>
<dbReference type="AlphaFoldDB" id="A0A7Z8K103"/>
<keyword evidence="3" id="KW-0472">Membrane</keyword>
<evidence type="ECO:0000256" key="3">
    <source>
        <dbReference type="SAM" id="Phobius"/>
    </source>
</evidence>
<gene>
    <name evidence="5" type="ORF">FA014_09375</name>
</gene>
<dbReference type="GO" id="GO:0012505">
    <property type="term" value="C:endomembrane system"/>
    <property type="evidence" value="ECO:0007669"/>
    <property type="project" value="UniProtKB-SubCell"/>
</dbReference>
<accession>A0A7Z8K103</accession>